<keyword evidence="3" id="KW-1003">Cell membrane</keyword>
<evidence type="ECO:0000256" key="7">
    <source>
        <dbReference type="SAM" id="Phobius"/>
    </source>
</evidence>
<comment type="subcellular location">
    <subcellularLocation>
        <location evidence="1">Cell membrane</location>
        <topology evidence="1">Multi-pass membrane protein</topology>
    </subcellularLocation>
</comment>
<dbReference type="InterPro" id="IPR051907">
    <property type="entry name" value="DoxX-like_oxidoreductase"/>
</dbReference>
<evidence type="ECO:0000256" key="2">
    <source>
        <dbReference type="ARBA" id="ARBA00006679"/>
    </source>
</evidence>
<protein>
    <recommendedName>
        <fullName evidence="10">DoxX family protein</fullName>
    </recommendedName>
</protein>
<evidence type="ECO:0008006" key="10">
    <source>
        <dbReference type="Google" id="ProtNLM"/>
    </source>
</evidence>
<name>A0A8E2I7X5_9BACI</name>
<evidence type="ECO:0000256" key="3">
    <source>
        <dbReference type="ARBA" id="ARBA00022475"/>
    </source>
</evidence>
<evidence type="ECO:0000256" key="4">
    <source>
        <dbReference type="ARBA" id="ARBA00022692"/>
    </source>
</evidence>
<evidence type="ECO:0000313" key="9">
    <source>
        <dbReference type="Proteomes" id="UP000189761"/>
    </source>
</evidence>
<keyword evidence="5 7" id="KW-1133">Transmembrane helix</keyword>
<feature type="transmembrane region" description="Helical" evidence="7">
    <location>
        <begin position="38"/>
        <end position="60"/>
    </location>
</feature>
<dbReference type="Pfam" id="PF07681">
    <property type="entry name" value="DoxX"/>
    <property type="match status" value="1"/>
</dbReference>
<dbReference type="AlphaFoldDB" id="A0A8E2I7X5"/>
<reference evidence="8 9" key="1">
    <citation type="submission" date="2017-01" db="EMBL/GenBank/DDBJ databases">
        <title>Draft genome sequence of Bacillus oleronius.</title>
        <authorList>
            <person name="Allam M."/>
        </authorList>
    </citation>
    <scope>NUCLEOTIDE SEQUENCE [LARGE SCALE GENOMIC DNA]</scope>
    <source>
        <strain evidence="8 9">DSM 9356</strain>
    </source>
</reference>
<keyword evidence="9" id="KW-1185">Reference proteome</keyword>
<keyword evidence="4 7" id="KW-0812">Transmembrane</keyword>
<dbReference type="RefSeq" id="WP_058003231.1">
    <property type="nucleotide sequence ID" value="NZ_CP065424.1"/>
</dbReference>
<proteinExistence type="inferred from homology"/>
<accession>A0A8E2I7X5</accession>
<comment type="caution">
    <text evidence="8">The sequence shown here is derived from an EMBL/GenBank/DDBJ whole genome shotgun (WGS) entry which is preliminary data.</text>
</comment>
<dbReference type="PANTHER" id="PTHR33452:SF1">
    <property type="entry name" value="INNER MEMBRANE PROTEIN YPHA-RELATED"/>
    <property type="match status" value="1"/>
</dbReference>
<sequence length="121" mass="13461">MYTSIAIIRFLIAYVFITSGLMKLLNEELGNYFISLGLPFPVILMYIVAALEVVCGVLILMNRVIKLATIPLIGIMLGAILVTKIPILHSSIISFAFNARLDIIMLVLLITLYSRATKQPY</sequence>
<dbReference type="Proteomes" id="UP000189761">
    <property type="component" value="Unassembled WGS sequence"/>
</dbReference>
<organism evidence="8 9">
    <name type="scientific">Heyndrickxia oleronia</name>
    <dbReference type="NCBI Taxonomy" id="38875"/>
    <lineage>
        <taxon>Bacteria</taxon>
        <taxon>Bacillati</taxon>
        <taxon>Bacillota</taxon>
        <taxon>Bacilli</taxon>
        <taxon>Bacillales</taxon>
        <taxon>Bacillaceae</taxon>
        <taxon>Heyndrickxia</taxon>
    </lineage>
</organism>
<dbReference type="InterPro" id="IPR032808">
    <property type="entry name" value="DoxX"/>
</dbReference>
<feature type="transmembrane region" description="Helical" evidence="7">
    <location>
        <begin position="67"/>
        <end position="87"/>
    </location>
</feature>
<evidence type="ECO:0000256" key="5">
    <source>
        <dbReference type="ARBA" id="ARBA00022989"/>
    </source>
</evidence>
<dbReference type="EMBL" id="MTLA01000145">
    <property type="protein sequence ID" value="OOP67962.1"/>
    <property type="molecule type" value="Genomic_DNA"/>
</dbReference>
<evidence type="ECO:0000256" key="6">
    <source>
        <dbReference type="ARBA" id="ARBA00023136"/>
    </source>
</evidence>
<evidence type="ECO:0000313" key="8">
    <source>
        <dbReference type="EMBL" id="OOP67962.1"/>
    </source>
</evidence>
<gene>
    <name evidence="8" type="ORF">BWZ43_13265</name>
</gene>
<feature type="transmembrane region" description="Helical" evidence="7">
    <location>
        <begin position="7"/>
        <end position="26"/>
    </location>
</feature>
<dbReference type="PANTHER" id="PTHR33452">
    <property type="entry name" value="OXIDOREDUCTASE CATD-RELATED"/>
    <property type="match status" value="1"/>
</dbReference>
<dbReference type="GO" id="GO:0005886">
    <property type="term" value="C:plasma membrane"/>
    <property type="evidence" value="ECO:0007669"/>
    <property type="project" value="UniProtKB-SubCell"/>
</dbReference>
<evidence type="ECO:0000256" key="1">
    <source>
        <dbReference type="ARBA" id="ARBA00004651"/>
    </source>
</evidence>
<feature type="transmembrane region" description="Helical" evidence="7">
    <location>
        <begin position="93"/>
        <end position="113"/>
    </location>
</feature>
<comment type="similarity">
    <text evidence="2">Belongs to the DoxX family.</text>
</comment>
<keyword evidence="6 7" id="KW-0472">Membrane</keyword>